<protein>
    <submittedName>
        <fullName evidence="5">Dihydroorotase</fullName>
        <ecNumber evidence="5">3.5.2.3</ecNumber>
    </submittedName>
</protein>
<dbReference type="EC" id="3.5.2.3" evidence="5"/>
<evidence type="ECO:0000259" key="4">
    <source>
        <dbReference type="Pfam" id="PF12890"/>
    </source>
</evidence>
<dbReference type="NCBIfam" id="TIGR00857">
    <property type="entry name" value="pyrC_multi"/>
    <property type="match status" value="1"/>
</dbReference>
<dbReference type="InterPro" id="IPR024403">
    <property type="entry name" value="DHOase_cat"/>
</dbReference>
<dbReference type="CDD" id="cd01317">
    <property type="entry name" value="DHOase_IIa"/>
    <property type="match status" value="1"/>
</dbReference>
<name>A0ABW1Z1C6_9RHOB</name>
<dbReference type="Proteomes" id="UP001596403">
    <property type="component" value="Unassembled WGS sequence"/>
</dbReference>
<comment type="caution">
    <text evidence="5">The sequence shown here is derived from an EMBL/GenBank/DDBJ whole genome shotgun (WGS) entry which is preliminary data.</text>
</comment>
<dbReference type="PANTHER" id="PTHR43668:SF2">
    <property type="entry name" value="ALLANTOINASE"/>
    <property type="match status" value="1"/>
</dbReference>
<dbReference type="Gene3D" id="3.20.20.140">
    <property type="entry name" value="Metal-dependent hydrolases"/>
    <property type="match status" value="1"/>
</dbReference>
<evidence type="ECO:0000256" key="2">
    <source>
        <dbReference type="ARBA" id="ARBA00022975"/>
    </source>
</evidence>
<evidence type="ECO:0000313" key="5">
    <source>
        <dbReference type="EMBL" id="MFC6642082.1"/>
    </source>
</evidence>
<keyword evidence="2" id="KW-0665">Pyrimidine biosynthesis</keyword>
<accession>A0ABW1Z1C6</accession>
<dbReference type="GO" id="GO:0004151">
    <property type="term" value="F:dihydroorotase activity"/>
    <property type="evidence" value="ECO:0007669"/>
    <property type="project" value="UniProtKB-EC"/>
</dbReference>
<dbReference type="InterPro" id="IPR013108">
    <property type="entry name" value="Amidohydro_3"/>
</dbReference>
<dbReference type="SUPFAM" id="SSF51556">
    <property type="entry name" value="Metallo-dependent hydrolases"/>
    <property type="match status" value="1"/>
</dbReference>
<evidence type="ECO:0000259" key="3">
    <source>
        <dbReference type="Pfam" id="PF07969"/>
    </source>
</evidence>
<sequence>MTQFFTNLRLLDPEASTLEPAAVLVRDGVIAEVLVGGATAPDGAEVIDCGGHILAPGIVDIGVKVCEPGERHKESYRSAGLAAAAGGVTTMVTRPDTDPAIDSPETLEFVTRRANEAAPVNVVPMAALTKGRDGREMTEIGFLMDAGAAAFTDCDRVVTDTKVFSRALTYARSLGALVIAHPQDPGLSKGAAVTSGKFASLRGLPAVSPMAERMGLDRDIALIEMTGARYHADQITTARALPALERAKRNGLDITAGVGIHHLTLNALDVADYRTFFKVKPPLRDEEDRIAVVEAVASGLIDIICSMHTPQDEESKRLPFEEAASGAVGLETLLPAALRLVHAEMMDLPTLWRALSLNPAKRLGLPGGRIAVGAPADMVLFNPDAPFVLDRATLRSKSRNTPFDGMRMQGKVVATYVAGSCVYEAN</sequence>
<dbReference type="InterPro" id="IPR004722">
    <property type="entry name" value="DHOase"/>
</dbReference>
<proteinExistence type="predicted"/>
<feature type="domain" description="Dihydroorotase catalytic" evidence="4">
    <location>
        <begin position="51"/>
        <end position="237"/>
    </location>
</feature>
<dbReference type="Gene3D" id="2.30.40.10">
    <property type="entry name" value="Urease, subunit C, domain 1"/>
    <property type="match status" value="1"/>
</dbReference>
<dbReference type="Pfam" id="PF07969">
    <property type="entry name" value="Amidohydro_3"/>
    <property type="match status" value="1"/>
</dbReference>
<organism evidence="5 6">
    <name type="scientific">Sulfitobacter profundi</name>
    <dbReference type="NCBI Taxonomy" id="2679961"/>
    <lineage>
        <taxon>Bacteria</taxon>
        <taxon>Pseudomonadati</taxon>
        <taxon>Pseudomonadota</taxon>
        <taxon>Alphaproteobacteria</taxon>
        <taxon>Rhodobacterales</taxon>
        <taxon>Roseobacteraceae</taxon>
        <taxon>Sulfitobacter</taxon>
    </lineage>
</organism>
<dbReference type="Pfam" id="PF12890">
    <property type="entry name" value="DHOase"/>
    <property type="match status" value="1"/>
</dbReference>
<dbReference type="RefSeq" id="WP_132444248.1">
    <property type="nucleotide sequence ID" value="NZ_JBHSWA010000001.1"/>
</dbReference>
<dbReference type="InterPro" id="IPR032466">
    <property type="entry name" value="Metal_Hydrolase"/>
</dbReference>
<gene>
    <name evidence="5" type="primary">pyrC</name>
    <name evidence="5" type="ORF">ACFQAU_10580</name>
</gene>
<keyword evidence="6" id="KW-1185">Reference proteome</keyword>
<keyword evidence="1" id="KW-0862">Zinc</keyword>
<keyword evidence="5" id="KW-0378">Hydrolase</keyword>
<dbReference type="InterPro" id="IPR050138">
    <property type="entry name" value="DHOase/Allantoinase_Hydrolase"/>
</dbReference>
<evidence type="ECO:0000256" key="1">
    <source>
        <dbReference type="ARBA" id="ARBA00022833"/>
    </source>
</evidence>
<dbReference type="EMBL" id="JBHSWA010000001">
    <property type="protein sequence ID" value="MFC6642082.1"/>
    <property type="molecule type" value="Genomic_DNA"/>
</dbReference>
<feature type="domain" description="Amidohydrolase 3" evidence="3">
    <location>
        <begin position="346"/>
        <end position="423"/>
    </location>
</feature>
<dbReference type="SUPFAM" id="SSF51338">
    <property type="entry name" value="Composite domain of metallo-dependent hydrolases"/>
    <property type="match status" value="1"/>
</dbReference>
<reference evidence="6" key="1">
    <citation type="journal article" date="2019" name="Int. J. Syst. Evol. Microbiol.">
        <title>The Global Catalogue of Microorganisms (GCM) 10K type strain sequencing project: providing services to taxonomists for standard genome sequencing and annotation.</title>
        <authorList>
            <consortium name="The Broad Institute Genomics Platform"/>
            <consortium name="The Broad Institute Genome Sequencing Center for Infectious Disease"/>
            <person name="Wu L."/>
            <person name="Ma J."/>
        </authorList>
    </citation>
    <scope>NUCLEOTIDE SEQUENCE [LARGE SCALE GENOMIC DNA]</scope>
    <source>
        <strain evidence="6">NBRC 111368</strain>
    </source>
</reference>
<dbReference type="InterPro" id="IPR011059">
    <property type="entry name" value="Metal-dep_hydrolase_composite"/>
</dbReference>
<dbReference type="PANTHER" id="PTHR43668">
    <property type="entry name" value="ALLANTOINASE"/>
    <property type="match status" value="1"/>
</dbReference>
<evidence type="ECO:0000313" key="6">
    <source>
        <dbReference type="Proteomes" id="UP001596403"/>
    </source>
</evidence>